<dbReference type="Proteomes" id="UP000319204">
    <property type="component" value="Unassembled WGS sequence"/>
</dbReference>
<evidence type="ECO:0000313" key="2">
    <source>
        <dbReference type="EMBL" id="KAB5492192.1"/>
    </source>
</evidence>
<dbReference type="InterPro" id="IPR027843">
    <property type="entry name" value="DUF4440"/>
</dbReference>
<dbReference type="SUPFAM" id="SSF54427">
    <property type="entry name" value="NTF2-like"/>
    <property type="match status" value="1"/>
</dbReference>
<sequence>MDSIYFNAYNTCDMEKQAEIYDADLEFYHDMGGLSKDKQGILESIEKNICGKVTRELVPGSIEVYPINGFGAVEMALHKFHNKEEPNAPSHPSKFIVIWKQTGDDWKISRVVSLH</sequence>
<dbReference type="InterPro" id="IPR032710">
    <property type="entry name" value="NTF2-like_dom_sf"/>
</dbReference>
<evidence type="ECO:0000313" key="3">
    <source>
        <dbReference type="Proteomes" id="UP000319204"/>
    </source>
</evidence>
<evidence type="ECO:0000259" key="1">
    <source>
        <dbReference type="Pfam" id="PF14534"/>
    </source>
</evidence>
<comment type="caution">
    <text evidence="2">The sequence shown here is derived from an EMBL/GenBank/DDBJ whole genome shotgun (WGS) entry which is preliminary data.</text>
</comment>
<gene>
    <name evidence="2" type="ORF">FOT42_003755</name>
</gene>
<protein>
    <submittedName>
        <fullName evidence="2">Nuclear transport factor 2 family protein</fullName>
    </submittedName>
</protein>
<dbReference type="Gene3D" id="3.10.450.50">
    <property type="match status" value="1"/>
</dbReference>
<keyword evidence="3" id="KW-1185">Reference proteome</keyword>
<reference evidence="2" key="1">
    <citation type="submission" date="2019-10" db="EMBL/GenBank/DDBJ databases">
        <title>Muricauda hadale sp. nov., a piezophilic bacterium isolated from hadopelagic water of the Mariana Trench.</title>
        <authorList>
            <person name="Wei Y."/>
        </authorList>
    </citation>
    <scope>NUCLEOTIDE SEQUENCE [LARGE SCALE GENOMIC DNA]</scope>
    <source>
        <strain evidence="2">MT-229</strain>
    </source>
</reference>
<proteinExistence type="predicted"/>
<dbReference type="OrthoDB" id="1357763at2"/>
<organism evidence="2 3">
    <name type="scientific">Flagellimonas hadalis</name>
    <dbReference type="NCBI Taxonomy" id="2597517"/>
    <lineage>
        <taxon>Bacteria</taxon>
        <taxon>Pseudomonadati</taxon>
        <taxon>Bacteroidota</taxon>
        <taxon>Flavobacteriia</taxon>
        <taxon>Flavobacteriales</taxon>
        <taxon>Flavobacteriaceae</taxon>
        <taxon>Flagellimonas</taxon>
    </lineage>
</organism>
<dbReference type="Pfam" id="PF14534">
    <property type="entry name" value="DUF4440"/>
    <property type="match status" value="1"/>
</dbReference>
<name>A0A5N5IUD6_9FLAO</name>
<feature type="domain" description="DUF4440" evidence="1">
    <location>
        <begin position="3"/>
        <end position="108"/>
    </location>
</feature>
<dbReference type="EMBL" id="VNIK02000001">
    <property type="protein sequence ID" value="KAB5492192.1"/>
    <property type="molecule type" value="Genomic_DNA"/>
</dbReference>
<accession>A0A5N5IUD6</accession>
<dbReference type="AlphaFoldDB" id="A0A5N5IUD6"/>